<dbReference type="Pfam" id="PF11419">
    <property type="entry name" value="DUF3194"/>
    <property type="match status" value="1"/>
</dbReference>
<name>A0A7J3UZH3_9CREN</name>
<evidence type="ECO:0000256" key="1">
    <source>
        <dbReference type="ARBA" id="ARBA00008515"/>
    </source>
</evidence>
<evidence type="ECO:0000313" key="2">
    <source>
        <dbReference type="EMBL" id="HHI49251.1"/>
    </source>
</evidence>
<dbReference type="AlphaFoldDB" id="A0A7J3UZH3"/>
<accession>A0A7J3UZH3</accession>
<comment type="similarity">
    <text evidence="1">Belongs to the UPF0440 family.</text>
</comment>
<organism evidence="2">
    <name type="scientific">Candidatus Methanosuratincola petrocarbonis</name>
    <name type="common">ex Vanwonterghem et al. 2016</name>
    <dbReference type="NCBI Taxonomy" id="1867261"/>
    <lineage>
        <taxon>Archaea</taxon>
        <taxon>Thermoproteota</taxon>
        <taxon>Methanosuratincolia</taxon>
        <taxon>Candidatus Methanomethylicales</taxon>
        <taxon>Candidatus Methanomethylicaceae</taxon>
        <taxon>Candidatus Methanosuratincola (ex Vanwonterghem et al. 2016)</taxon>
    </lineage>
</organism>
<dbReference type="Gene3D" id="3.30.300.100">
    <property type="entry name" value="MTH677-like"/>
    <property type="match status" value="1"/>
</dbReference>
<protein>
    <submittedName>
        <fullName evidence="2">DUF3194 domain-containing protein</fullName>
    </submittedName>
</protein>
<gene>
    <name evidence="2" type="ORF">ENL91_03675</name>
</gene>
<dbReference type="InterPro" id="IPR024502">
    <property type="entry name" value="DUF3194"/>
</dbReference>
<reference evidence="2" key="1">
    <citation type="journal article" date="2020" name="mSystems">
        <title>Genome- and Community-Level Interaction Insights into Carbon Utilization and Element Cycling Functions of Hydrothermarchaeota in Hydrothermal Sediment.</title>
        <authorList>
            <person name="Zhou Z."/>
            <person name="Liu Y."/>
            <person name="Xu W."/>
            <person name="Pan J."/>
            <person name="Luo Z.H."/>
            <person name="Li M."/>
        </authorList>
    </citation>
    <scope>NUCLEOTIDE SEQUENCE [LARGE SCALE GENOMIC DNA]</scope>
    <source>
        <strain evidence="2">SpSt-1038</strain>
    </source>
</reference>
<sequence>MDSVTGLPPLLSRKEIEEICLAGENAAREYVLSVLDRHLIRSLNVRVTSEQSPAGLDFNADVEIQVDPIVDMDLERLAEAAADHALEVIDEKVRAKRVA</sequence>
<comment type="caution">
    <text evidence="2">The sequence shown here is derived from an EMBL/GenBank/DDBJ whole genome shotgun (WGS) entry which is preliminary data.</text>
</comment>
<proteinExistence type="inferred from homology"/>
<dbReference type="InterPro" id="IPR035954">
    <property type="entry name" value="MTH677-like_sf"/>
</dbReference>
<dbReference type="EMBL" id="DRVT01000047">
    <property type="protein sequence ID" value="HHI49251.1"/>
    <property type="molecule type" value="Genomic_DNA"/>
</dbReference>